<dbReference type="RefSeq" id="WP_132619893.1">
    <property type="nucleotide sequence ID" value="NZ_SMKQ01000176.1"/>
</dbReference>
<accession>A0A4R4Y2M5</accession>
<feature type="region of interest" description="Disordered" evidence="1">
    <location>
        <begin position="160"/>
        <end position="179"/>
    </location>
</feature>
<evidence type="ECO:0000256" key="1">
    <source>
        <dbReference type="SAM" id="MobiDB-lite"/>
    </source>
</evidence>
<evidence type="ECO:0000256" key="2">
    <source>
        <dbReference type="SAM" id="Phobius"/>
    </source>
</evidence>
<evidence type="ECO:0000313" key="3">
    <source>
        <dbReference type="EMBL" id="TDD38591.1"/>
    </source>
</evidence>
<evidence type="ECO:0008006" key="5">
    <source>
        <dbReference type="Google" id="ProtNLM"/>
    </source>
</evidence>
<keyword evidence="2" id="KW-0472">Membrane</keyword>
<gene>
    <name evidence="3" type="ORF">E1286_36125</name>
</gene>
<sequence>MRYRHHLAAALFAVGAPLLGLLVVVGGTALKAFGPEALMGDGLVRLLVDLVVFFAGYGVVLFTQLRYFNVLVFFGAFFTLFIGINGIATSVEQQVLRQRGEITACTVRDVERREWTSTDSQGHPTTHVAYDYGLACADPRVERMTTGSRVAERGERIDVAHDPAARLEPRPAASAGDPGSSLRQGVMLFAIGVVLRLLSEMGVPPFRGAESLHGWSRRFRRRRRS</sequence>
<name>A0A4R4Y2M5_9ACTN</name>
<keyword evidence="2" id="KW-0812">Transmembrane</keyword>
<comment type="caution">
    <text evidence="3">The sequence shown here is derived from an EMBL/GenBank/DDBJ whole genome shotgun (WGS) entry which is preliminary data.</text>
</comment>
<dbReference type="EMBL" id="SMKQ01000176">
    <property type="protein sequence ID" value="TDD38591.1"/>
    <property type="molecule type" value="Genomic_DNA"/>
</dbReference>
<evidence type="ECO:0000313" key="4">
    <source>
        <dbReference type="Proteomes" id="UP000295302"/>
    </source>
</evidence>
<feature type="transmembrane region" description="Helical" evidence="2">
    <location>
        <begin position="67"/>
        <end position="88"/>
    </location>
</feature>
<dbReference type="OrthoDB" id="3478496at2"/>
<protein>
    <recommendedName>
        <fullName evidence="5">DUF3592 domain-containing protein</fullName>
    </recommendedName>
</protein>
<dbReference type="AlphaFoldDB" id="A0A4R4Y2M5"/>
<keyword evidence="4" id="KW-1185">Reference proteome</keyword>
<keyword evidence="2" id="KW-1133">Transmembrane helix</keyword>
<feature type="transmembrane region" description="Helical" evidence="2">
    <location>
        <begin position="42"/>
        <end position="60"/>
    </location>
</feature>
<dbReference type="Proteomes" id="UP000295302">
    <property type="component" value="Unassembled WGS sequence"/>
</dbReference>
<organism evidence="3 4">
    <name type="scientific">Nonomuraea terrae</name>
    <dbReference type="NCBI Taxonomy" id="2530383"/>
    <lineage>
        <taxon>Bacteria</taxon>
        <taxon>Bacillati</taxon>
        <taxon>Actinomycetota</taxon>
        <taxon>Actinomycetes</taxon>
        <taxon>Streptosporangiales</taxon>
        <taxon>Streptosporangiaceae</taxon>
        <taxon>Nonomuraea</taxon>
    </lineage>
</organism>
<reference evidence="3 4" key="1">
    <citation type="submission" date="2019-03" db="EMBL/GenBank/DDBJ databases">
        <title>Draft genome sequences of novel Actinobacteria.</title>
        <authorList>
            <person name="Sahin N."/>
            <person name="Ay H."/>
            <person name="Saygin H."/>
        </authorList>
    </citation>
    <scope>NUCLEOTIDE SEQUENCE [LARGE SCALE GENOMIC DNA]</scope>
    <source>
        <strain evidence="3 4">CH32</strain>
    </source>
</reference>
<feature type="compositionally biased region" description="Basic and acidic residues" evidence="1">
    <location>
        <begin position="160"/>
        <end position="169"/>
    </location>
</feature>
<proteinExistence type="predicted"/>